<dbReference type="PROSITE" id="PS01124">
    <property type="entry name" value="HTH_ARAC_FAMILY_2"/>
    <property type="match status" value="1"/>
</dbReference>
<dbReference type="InterPro" id="IPR020449">
    <property type="entry name" value="Tscrpt_reg_AraC-type_HTH"/>
</dbReference>
<sequence>MKISNKIYRDYIYKDEAVLRAQYDPELEFYTTIKSGNIEKVNELCQAKISHKKGLGELSDTPLQSLKYHFAITMAMLARYCIEGGLDLSTSYSLSDFYIHTADRANSMDELDELHTTACLDYTGRMKNLRKKKITSKPVARCIDYIYDHLHTKITLANLSELTGLNSSYLSRLFHKETGMTVSDYIQQTKIETAKNMLLHSSYSAAEIASILAFSDQSYFSEVFKKQTGLTPKRYQSLNLNASGLPDR</sequence>
<evidence type="ECO:0000256" key="3">
    <source>
        <dbReference type="ARBA" id="ARBA00023163"/>
    </source>
</evidence>
<dbReference type="SMART" id="SM00342">
    <property type="entry name" value="HTH_ARAC"/>
    <property type="match status" value="1"/>
</dbReference>
<keyword evidence="3" id="KW-0804">Transcription</keyword>
<dbReference type="EMBL" id="CP060632">
    <property type="protein sequence ID" value="QNM00814.1"/>
    <property type="molecule type" value="Genomic_DNA"/>
</dbReference>
<dbReference type="PANTHER" id="PTHR43280">
    <property type="entry name" value="ARAC-FAMILY TRANSCRIPTIONAL REGULATOR"/>
    <property type="match status" value="1"/>
</dbReference>
<dbReference type="GO" id="GO:0043565">
    <property type="term" value="F:sequence-specific DNA binding"/>
    <property type="evidence" value="ECO:0007669"/>
    <property type="project" value="InterPro"/>
</dbReference>
<evidence type="ECO:0000256" key="1">
    <source>
        <dbReference type="ARBA" id="ARBA00023015"/>
    </source>
</evidence>
<dbReference type="RefSeq" id="WP_249321825.1">
    <property type="nucleotide sequence ID" value="NZ_CP060632.1"/>
</dbReference>
<dbReference type="SUPFAM" id="SSF46689">
    <property type="entry name" value="Homeodomain-like"/>
    <property type="match status" value="2"/>
</dbReference>
<dbReference type="PANTHER" id="PTHR43280:SF34">
    <property type="entry name" value="ARAC-FAMILY TRANSCRIPTIONAL REGULATOR"/>
    <property type="match status" value="1"/>
</dbReference>
<accession>A0A7G9FQI2</accession>
<dbReference type="GO" id="GO:0003700">
    <property type="term" value="F:DNA-binding transcription factor activity"/>
    <property type="evidence" value="ECO:0007669"/>
    <property type="project" value="InterPro"/>
</dbReference>
<evidence type="ECO:0000259" key="4">
    <source>
        <dbReference type="PROSITE" id="PS01124"/>
    </source>
</evidence>
<organism evidence="5 6">
    <name type="scientific">Wujia chipingensis</name>
    <dbReference type="NCBI Taxonomy" id="2763670"/>
    <lineage>
        <taxon>Bacteria</taxon>
        <taxon>Bacillati</taxon>
        <taxon>Bacillota</taxon>
        <taxon>Clostridia</taxon>
        <taxon>Lachnospirales</taxon>
        <taxon>Lachnospiraceae</taxon>
        <taxon>Wujia</taxon>
    </lineage>
</organism>
<keyword evidence="1" id="KW-0805">Transcription regulation</keyword>
<name>A0A7G9FQI2_9FIRM</name>
<protein>
    <submittedName>
        <fullName evidence="5">AraC family transcriptional regulator</fullName>
    </submittedName>
</protein>
<dbReference type="AlphaFoldDB" id="A0A7G9FQI2"/>
<dbReference type="PRINTS" id="PR00032">
    <property type="entry name" value="HTHARAC"/>
</dbReference>
<gene>
    <name evidence="5" type="ORF">H9Q76_05955</name>
</gene>
<reference evidence="5 6" key="1">
    <citation type="submission" date="2020-08" db="EMBL/GenBank/DDBJ databases">
        <authorList>
            <person name="Liu C."/>
            <person name="Sun Q."/>
        </authorList>
    </citation>
    <scope>NUCLEOTIDE SEQUENCE [LARGE SCALE GENOMIC DNA]</scope>
    <source>
        <strain evidence="5 6">NSJ-4</strain>
    </source>
</reference>
<dbReference type="Gene3D" id="1.10.10.60">
    <property type="entry name" value="Homeodomain-like"/>
    <property type="match status" value="2"/>
</dbReference>
<dbReference type="InterPro" id="IPR018060">
    <property type="entry name" value="HTH_AraC"/>
</dbReference>
<dbReference type="Proteomes" id="UP000515819">
    <property type="component" value="Chromosome"/>
</dbReference>
<dbReference type="Pfam" id="PF12833">
    <property type="entry name" value="HTH_18"/>
    <property type="match status" value="1"/>
</dbReference>
<keyword evidence="2" id="KW-0238">DNA-binding</keyword>
<dbReference type="KEGG" id="wcp:H9Q76_05955"/>
<evidence type="ECO:0000313" key="5">
    <source>
        <dbReference type="EMBL" id="QNM00814.1"/>
    </source>
</evidence>
<evidence type="ECO:0000256" key="2">
    <source>
        <dbReference type="ARBA" id="ARBA00023125"/>
    </source>
</evidence>
<keyword evidence="6" id="KW-1185">Reference proteome</keyword>
<feature type="domain" description="HTH araC/xylS-type" evidence="4">
    <location>
        <begin position="140"/>
        <end position="238"/>
    </location>
</feature>
<proteinExistence type="predicted"/>
<dbReference type="InterPro" id="IPR009057">
    <property type="entry name" value="Homeodomain-like_sf"/>
</dbReference>
<evidence type="ECO:0000313" key="6">
    <source>
        <dbReference type="Proteomes" id="UP000515819"/>
    </source>
</evidence>